<dbReference type="EMBL" id="VYGV01000006">
    <property type="protein sequence ID" value="NWF44495.1"/>
    <property type="molecule type" value="Genomic_DNA"/>
</dbReference>
<dbReference type="InterPro" id="IPR012334">
    <property type="entry name" value="Pectin_lyas_fold"/>
</dbReference>
<protein>
    <submittedName>
        <fullName evidence="2">Right-handed parallel beta-helix repeat-containing protein</fullName>
    </submittedName>
</protein>
<dbReference type="InterPro" id="IPR045392">
    <property type="entry name" value="DUF6519"/>
</dbReference>
<evidence type="ECO:0000259" key="1">
    <source>
        <dbReference type="Pfam" id="PF13229"/>
    </source>
</evidence>
<feature type="domain" description="Right handed beta helix" evidence="1">
    <location>
        <begin position="671"/>
        <end position="808"/>
    </location>
</feature>
<accession>A0A7Y8GTD1</accession>
<name>A0A7Y8GTD1_9BURK</name>
<dbReference type="RefSeq" id="WP_177133740.1">
    <property type="nucleotide sequence ID" value="NZ_VYGV01000006.1"/>
</dbReference>
<reference evidence="2 3" key="1">
    <citation type="submission" date="2019-09" db="EMBL/GenBank/DDBJ databases">
        <title>Hydrogenophaga aromatica sp. nov., isolated from a para-xylene-degrading enrichment culture.</title>
        <authorList>
            <person name="Tancsics A."/>
            <person name="Banerjee S."/>
        </authorList>
    </citation>
    <scope>NUCLEOTIDE SEQUENCE [LARGE SCALE GENOMIC DNA]</scope>
    <source>
        <strain evidence="2 3">D2P1</strain>
    </source>
</reference>
<comment type="caution">
    <text evidence="2">The sequence shown here is derived from an EMBL/GenBank/DDBJ whole genome shotgun (WGS) entry which is preliminary data.</text>
</comment>
<evidence type="ECO:0000313" key="3">
    <source>
        <dbReference type="Proteomes" id="UP000545507"/>
    </source>
</evidence>
<gene>
    <name evidence="2" type="ORF">F3K02_04405</name>
</gene>
<dbReference type="AlphaFoldDB" id="A0A7Y8GTD1"/>
<dbReference type="Gene3D" id="2.160.20.10">
    <property type="entry name" value="Single-stranded right-handed beta-helix, Pectin lyase-like"/>
    <property type="match status" value="1"/>
</dbReference>
<dbReference type="SUPFAM" id="SSF51126">
    <property type="entry name" value="Pectin lyase-like"/>
    <property type="match status" value="1"/>
</dbReference>
<organism evidence="2 3">
    <name type="scientific">Hydrogenophaga aromaticivorans</name>
    <dbReference type="NCBI Taxonomy" id="2610898"/>
    <lineage>
        <taxon>Bacteria</taxon>
        <taxon>Pseudomonadati</taxon>
        <taxon>Pseudomonadota</taxon>
        <taxon>Betaproteobacteria</taxon>
        <taxon>Burkholderiales</taxon>
        <taxon>Comamonadaceae</taxon>
        <taxon>Hydrogenophaga</taxon>
    </lineage>
</organism>
<dbReference type="Pfam" id="PF20129">
    <property type="entry name" value="DUF6519"/>
    <property type="match status" value="2"/>
</dbReference>
<dbReference type="SMART" id="SM00710">
    <property type="entry name" value="PbH1"/>
    <property type="match status" value="4"/>
</dbReference>
<dbReference type="Proteomes" id="UP000545507">
    <property type="component" value="Unassembled WGS sequence"/>
</dbReference>
<dbReference type="InterPro" id="IPR011050">
    <property type="entry name" value="Pectin_lyase_fold/virulence"/>
</dbReference>
<dbReference type="InterPro" id="IPR039448">
    <property type="entry name" value="Beta_helix"/>
</dbReference>
<evidence type="ECO:0000313" key="2">
    <source>
        <dbReference type="EMBL" id="NWF44495.1"/>
    </source>
</evidence>
<sequence length="1058" mass="111731">MSFDLSRVRFDARQDFLGVVMQQGRVQLDADWNEWVAQLGRRLQAGSWDTFNGSVVPRTTPDGFRIEAAAGALSIGPGRMYVDGLLAENHGGTPDAWDPHLAEPAGTTALDYLDQPYYPEPPELPGAGPHLVYLDVWQRDVTALQAPGLIEPAIGVDTTGRRQTVWQVKVLPNVGAISCATPDEDIPGWAAATAPSAARLSTATGDPGFEPNPCSVPPAAGYRGLENQLYRVEVHQGGALGTATFKWSRDNASVASRATHINPARDRVTVESIGRDDVLRFNDGDWVEVTDDHRELHGLPGELRRIRAASGVDVTARTLTFDQPLSAGLFPTDPQQATDPLRNTRVRRWDQSGQVRREDGSAVAGQDLDAPASTGAILVPPLGTRLFLEHGVLVEFSLDPAGGQFHSGDHWVFAARSTNAKIEELDRAPPLGIHHHHARLAVVNFPDAETDCRTLWPPMPEGHGCDCSVCVSAENHNNGSATLQQAVDSLQATGGTVCLGIGTYVLSAPLNIEGARSLRIRGQGWATVLQGAEPGTVVNIHDSNGVALENLSLLGSARTSGTTAMLLATQVIDLLAQHINVLGLSVGNGTSVAIGLAGNVLGAKIEQCALVAERGIASVTDRERKHLLTAELRIARNLMFCSQRAVNLDGLSLHFGNTRIVDNLMLVGNQAAVVATGATLPGSPMDIASNVIYTAGDGIRAGVDGLSIEGNEISGSNERSGDGIVLEEGLDPVALDRARISGNRLRALRGNGVLISHRVEHAVISDNHFEQLGLGALVMARSGSAGVLRFSGNQCHDIGQAANVENTAFAAIQLVRVERADLLDNSVGLVARTATGSPAVDAVRALAMGQLRIAGNRCFGIGPDRGSGQISGLHVLPPFEHCAIDDNQVDRIGADDQKPEPLAWRAINIAPGSSVRFTHFAMASHVAAGEAGFLLTESLAAAVPARTGILSIRGNRLRGHLSSVPLNRCGGVADCLFNTNHCVAVGESSPQPVIGQFAARTLNASNNRLIGLGDLQTLFLLPELKRAIVMGNTSTGPIVVQGGTPTPADINLTNIIGL</sequence>
<proteinExistence type="predicted"/>
<keyword evidence="3" id="KW-1185">Reference proteome</keyword>
<dbReference type="InterPro" id="IPR006626">
    <property type="entry name" value="PbH1"/>
</dbReference>
<dbReference type="Pfam" id="PF13229">
    <property type="entry name" value="Beta_helix"/>
    <property type="match status" value="1"/>
</dbReference>